<dbReference type="RefSeq" id="WP_005609171.1">
    <property type="nucleotide sequence ID" value="NZ_ADOG01000037.1"/>
</dbReference>
<comment type="caution">
    <text evidence="1">The sequence shown here is derived from an EMBL/GenBank/DDBJ whole genome shotgun (WGS) entry which is preliminary data.</text>
</comment>
<dbReference type="EMBL" id="ADOG01000037">
    <property type="protein sequence ID" value="EFM91142.1"/>
    <property type="molecule type" value="Genomic_DNA"/>
</dbReference>
<evidence type="ECO:0000313" key="2">
    <source>
        <dbReference type="Proteomes" id="UP000005341"/>
    </source>
</evidence>
<proteinExistence type="predicted"/>
<dbReference type="Proteomes" id="UP000005341">
    <property type="component" value="Unassembled WGS sequence"/>
</dbReference>
<gene>
    <name evidence="1" type="ORF">appser6_19150</name>
</gene>
<accession>A0A828PWW4</accession>
<organism evidence="1 2">
    <name type="scientific">Actinobacillus pleuropneumoniae serovar 6 str. Femo</name>
    <dbReference type="NCBI Taxonomy" id="754256"/>
    <lineage>
        <taxon>Bacteria</taxon>
        <taxon>Pseudomonadati</taxon>
        <taxon>Pseudomonadota</taxon>
        <taxon>Gammaproteobacteria</taxon>
        <taxon>Pasteurellales</taxon>
        <taxon>Pasteurellaceae</taxon>
        <taxon>Actinobacillus</taxon>
    </lineage>
</organism>
<reference evidence="1 2" key="1">
    <citation type="journal article" date="2010" name="J. Bacteriol.">
        <title>Comparative genomic characterization of Actinobacillus pleuropneumoniae.</title>
        <authorList>
            <person name="Xu Z."/>
            <person name="Chen X."/>
            <person name="Li L."/>
            <person name="Li T."/>
            <person name="Wang S."/>
            <person name="Chen H."/>
            <person name="Zhou R."/>
        </authorList>
    </citation>
    <scope>NUCLEOTIDE SEQUENCE [LARGE SCALE GENOMIC DNA]</scope>
    <source>
        <strain evidence="1 2">Femo</strain>
    </source>
</reference>
<evidence type="ECO:0000313" key="1">
    <source>
        <dbReference type="EMBL" id="EFM91142.1"/>
    </source>
</evidence>
<protein>
    <recommendedName>
        <fullName evidence="3">Transposase</fullName>
    </recommendedName>
</protein>
<name>A0A828PWW4_ACTPL</name>
<sequence length="311" mass="37335">MKNEQKTCLHCQYSPIHKYGSQNNLQRYQCPNCNKTFTFTHKLNAIQIWFDYSIGKQTQQQLADKYHCSPRTIRRYLEKAPKSLLNSPQNKHLNLIINTTFFHRDFGVMVFIDSLSTKVVYNQIVKTEKDMYYKKALNKLREKDYIIQSVTCDGRRGLLKDFFNTPTQMCQFHLVAMVMKKLRKHHKSHAGRELKTIIKTLKHSTKNEFYLRLHAWKIKHKDFLNEKTEYPNEKGYFPYKHRNVRSALASIQRYFTYLFTYEKYPELNIEKTTNRIEGLFKELKDKLRPHSGLTRKHKIFFIQDFLNRKSG</sequence>
<dbReference type="AlphaFoldDB" id="A0A828PWW4"/>
<evidence type="ECO:0008006" key="3">
    <source>
        <dbReference type="Google" id="ProtNLM"/>
    </source>
</evidence>